<sequence length="459" mass="48371">MMNSPEPPQYPSTPSTAYLDSMQADIDAGIAAATVDQPADREQEAYEGQRQLWEVVTGVGESLTDTLTHIVKDLHAHPEVAFKEVRSMNELANIVEDAGHPVTRGVYGVDTAFEAVWASDGFDPHSHPTISIMAEYDALPGLGHACGHNVIAAAGVGAFLAASEVLKGSGLQGRVLLQGTPAEEGHTGKEYMIRGGALEGVDAAVMVHGFGYDVGSHAWVGRRSVSVTFKGVAAHASSQPFMGRNALDAATLAYQAMGLLRQQMPPSDRLHAIITEGGDRPSIVPPEAKMDIYVRSLGNRTLMDLSERIDDIIAGAAQMTGCGVEARWDPHPMSLPVRNSATLVERWTATQAARGRVALPAGTVPDTLAASTDFGNVSNLVPGLHPMVKVSPPEVALHTEAFAHWAQTDDAVKAAVDSAIGLAQVAVDLLADGAFLEAAKQEFEETGGAVSVTELLAQP</sequence>
<dbReference type="Gene3D" id="3.30.70.360">
    <property type="match status" value="1"/>
</dbReference>
<dbReference type="GO" id="GO:0071713">
    <property type="term" value="F:para-aminobenzoyl-glutamate hydrolase activity"/>
    <property type="evidence" value="ECO:0007669"/>
    <property type="project" value="TreeGrafter"/>
</dbReference>
<dbReference type="InterPro" id="IPR052030">
    <property type="entry name" value="Peptidase_M20/M20A_hydrolases"/>
</dbReference>
<dbReference type="CDD" id="cd03887">
    <property type="entry name" value="M20_Acy1L2"/>
    <property type="match status" value="1"/>
</dbReference>
<dbReference type="Pfam" id="PF07687">
    <property type="entry name" value="M20_dimer"/>
    <property type="match status" value="1"/>
</dbReference>
<dbReference type="Proteomes" id="UP000296352">
    <property type="component" value="Chromosome"/>
</dbReference>
<accession>A0A4P7QG50</accession>
<keyword evidence="3" id="KW-0378">Hydrolase</keyword>
<dbReference type="Pfam" id="PF01546">
    <property type="entry name" value="Peptidase_M20"/>
    <property type="match status" value="1"/>
</dbReference>
<dbReference type="InterPro" id="IPR017439">
    <property type="entry name" value="Amidohydrolase"/>
</dbReference>
<name>A0A4P7QG50_9CORY</name>
<dbReference type="NCBIfam" id="TIGR01891">
    <property type="entry name" value="amidohydrolases"/>
    <property type="match status" value="1"/>
</dbReference>
<dbReference type="AlphaFoldDB" id="A0A4P7QG50"/>
<evidence type="ECO:0000313" key="3">
    <source>
        <dbReference type="EMBL" id="QCB27936.1"/>
    </source>
</evidence>
<dbReference type="Gene3D" id="3.40.630.10">
    <property type="entry name" value="Zn peptidases"/>
    <property type="match status" value="1"/>
</dbReference>
<dbReference type="InterPro" id="IPR017144">
    <property type="entry name" value="Xaa-Arg_dipeptidase"/>
</dbReference>
<dbReference type="FunFam" id="3.30.70.360:FF:000004">
    <property type="entry name" value="Peptidase M20 domain-containing protein 2"/>
    <property type="match status" value="1"/>
</dbReference>
<dbReference type="InterPro" id="IPR002933">
    <property type="entry name" value="Peptidase_M20"/>
</dbReference>
<proteinExistence type="inferred from homology"/>
<reference evidence="3 4" key="1">
    <citation type="submission" date="2019-04" db="EMBL/GenBank/DDBJ databases">
        <title>Corynebacterium endometrii sp. nov., isolated from the uterus of a cow with endometritis.</title>
        <authorList>
            <person name="Ballas P."/>
            <person name="Ruckert C."/>
            <person name="Wagener K."/>
            <person name="Drillich M."/>
            <person name="Kaempfer P."/>
            <person name="Busse H.-J."/>
            <person name="Ehling-Schulz M."/>
        </authorList>
    </citation>
    <scope>NUCLEOTIDE SEQUENCE [LARGE SCALE GENOMIC DNA]</scope>
    <source>
        <strain evidence="3 4">LMM-1653</strain>
    </source>
</reference>
<evidence type="ECO:0000259" key="2">
    <source>
        <dbReference type="Pfam" id="PF07687"/>
    </source>
</evidence>
<dbReference type="PANTHER" id="PTHR30575:SF3">
    <property type="entry name" value="PEPTIDASE M20 DIMERISATION DOMAIN-CONTAINING PROTEIN"/>
    <property type="match status" value="1"/>
</dbReference>
<protein>
    <recommendedName>
        <fullName evidence="1">Peptidase M20 domain-containing protein 2</fullName>
    </recommendedName>
</protein>
<gene>
    <name evidence="3" type="primary">abgB</name>
    <name evidence="3" type="ORF">CENDO_03195</name>
</gene>
<dbReference type="PIRSF" id="PIRSF037226">
    <property type="entry name" value="Amidohydrolase_ACY1L2_prd"/>
    <property type="match status" value="1"/>
</dbReference>
<dbReference type="GO" id="GO:0016805">
    <property type="term" value="F:dipeptidase activity"/>
    <property type="evidence" value="ECO:0007669"/>
    <property type="project" value="InterPro"/>
</dbReference>
<dbReference type="RefSeq" id="WP_425456196.1">
    <property type="nucleotide sequence ID" value="NZ_CP039247.1"/>
</dbReference>
<dbReference type="EMBL" id="CP039247">
    <property type="protein sequence ID" value="QCB27936.1"/>
    <property type="molecule type" value="Genomic_DNA"/>
</dbReference>
<dbReference type="InterPro" id="IPR011650">
    <property type="entry name" value="Peptidase_M20_dimer"/>
</dbReference>
<comment type="similarity">
    <text evidence="1">Belongs to the peptidase M20A family.</text>
</comment>
<dbReference type="GO" id="GO:0005737">
    <property type="term" value="C:cytoplasm"/>
    <property type="evidence" value="ECO:0007669"/>
    <property type="project" value="TreeGrafter"/>
</dbReference>
<dbReference type="KEGG" id="cee:CENDO_03195"/>
<organism evidence="3 4">
    <name type="scientific">Corynebacterium endometrii</name>
    <dbReference type="NCBI Taxonomy" id="2488819"/>
    <lineage>
        <taxon>Bacteria</taxon>
        <taxon>Bacillati</taxon>
        <taxon>Actinomycetota</taxon>
        <taxon>Actinomycetes</taxon>
        <taxon>Mycobacteriales</taxon>
        <taxon>Corynebacteriaceae</taxon>
        <taxon>Corynebacterium</taxon>
    </lineage>
</organism>
<dbReference type="PANTHER" id="PTHR30575">
    <property type="entry name" value="PEPTIDASE M20"/>
    <property type="match status" value="1"/>
</dbReference>
<feature type="domain" description="Peptidase M20 dimerisation" evidence="2">
    <location>
        <begin position="221"/>
        <end position="314"/>
    </location>
</feature>
<evidence type="ECO:0000256" key="1">
    <source>
        <dbReference type="PIRNR" id="PIRNR037226"/>
    </source>
</evidence>
<dbReference type="InterPro" id="IPR036264">
    <property type="entry name" value="Bact_exopeptidase_dim_dom"/>
</dbReference>
<dbReference type="GO" id="GO:0046657">
    <property type="term" value="P:folic acid catabolic process"/>
    <property type="evidence" value="ECO:0007669"/>
    <property type="project" value="TreeGrafter"/>
</dbReference>
<dbReference type="SUPFAM" id="SSF55031">
    <property type="entry name" value="Bacterial exopeptidase dimerisation domain"/>
    <property type="match status" value="1"/>
</dbReference>
<evidence type="ECO:0000313" key="4">
    <source>
        <dbReference type="Proteomes" id="UP000296352"/>
    </source>
</evidence>
<dbReference type="SUPFAM" id="SSF53187">
    <property type="entry name" value="Zn-dependent exopeptidases"/>
    <property type="match status" value="1"/>
</dbReference>
<keyword evidence="4" id="KW-1185">Reference proteome</keyword>